<feature type="domain" description="ABC transmembrane type-1" evidence="9">
    <location>
        <begin position="242"/>
        <end position="335"/>
    </location>
</feature>
<dbReference type="EMBL" id="FQZO01000002">
    <property type="protein sequence ID" value="SHI97177.1"/>
    <property type="molecule type" value="Genomic_DNA"/>
</dbReference>
<evidence type="ECO:0000256" key="6">
    <source>
        <dbReference type="ARBA" id="ARBA00023136"/>
    </source>
</evidence>
<feature type="transmembrane region" description="Helical" evidence="7">
    <location>
        <begin position="64"/>
        <end position="86"/>
    </location>
</feature>
<protein>
    <submittedName>
        <fullName evidence="10">ATP-binding cassette, subfamily B</fullName>
    </submittedName>
</protein>
<dbReference type="GO" id="GO:0034040">
    <property type="term" value="F:ATPase-coupled lipid transmembrane transporter activity"/>
    <property type="evidence" value="ECO:0007669"/>
    <property type="project" value="TreeGrafter"/>
</dbReference>
<dbReference type="Gene3D" id="3.40.50.300">
    <property type="entry name" value="P-loop containing nucleotide triphosphate hydrolases"/>
    <property type="match status" value="1"/>
</dbReference>
<dbReference type="SMART" id="SM00382">
    <property type="entry name" value="AAA"/>
    <property type="match status" value="1"/>
</dbReference>
<dbReference type="GO" id="GO:0005886">
    <property type="term" value="C:plasma membrane"/>
    <property type="evidence" value="ECO:0007669"/>
    <property type="project" value="UniProtKB-SubCell"/>
</dbReference>
<dbReference type="Proteomes" id="UP000184080">
    <property type="component" value="Unassembled WGS sequence"/>
</dbReference>
<dbReference type="InterPro" id="IPR017871">
    <property type="entry name" value="ABC_transporter-like_CS"/>
</dbReference>
<feature type="transmembrane region" description="Helical" evidence="7">
    <location>
        <begin position="178"/>
        <end position="202"/>
    </location>
</feature>
<keyword evidence="11" id="KW-1185">Reference proteome</keyword>
<evidence type="ECO:0000256" key="5">
    <source>
        <dbReference type="ARBA" id="ARBA00022989"/>
    </source>
</evidence>
<keyword evidence="4 10" id="KW-0067">ATP-binding</keyword>
<dbReference type="SUPFAM" id="SSF90123">
    <property type="entry name" value="ABC transporter transmembrane region"/>
    <property type="match status" value="1"/>
</dbReference>
<evidence type="ECO:0000256" key="3">
    <source>
        <dbReference type="ARBA" id="ARBA00022741"/>
    </source>
</evidence>
<keyword evidence="3" id="KW-0547">Nucleotide-binding</keyword>
<dbReference type="InterPro" id="IPR011527">
    <property type="entry name" value="ABC1_TM_dom"/>
</dbReference>
<evidence type="ECO:0000256" key="7">
    <source>
        <dbReference type="SAM" id="Phobius"/>
    </source>
</evidence>
<evidence type="ECO:0000259" key="8">
    <source>
        <dbReference type="PROSITE" id="PS50893"/>
    </source>
</evidence>
<evidence type="ECO:0000259" key="9">
    <source>
        <dbReference type="PROSITE" id="PS50929"/>
    </source>
</evidence>
<accession>A0A1M6FHM1</accession>
<evidence type="ECO:0000256" key="4">
    <source>
        <dbReference type="ARBA" id="ARBA00022840"/>
    </source>
</evidence>
<evidence type="ECO:0000313" key="11">
    <source>
        <dbReference type="Proteomes" id="UP000184080"/>
    </source>
</evidence>
<dbReference type="PANTHER" id="PTHR24221:SF646">
    <property type="entry name" value="HAEMOLYSIN SECRETION ATP-BINDING PROTEIN"/>
    <property type="match status" value="1"/>
</dbReference>
<feature type="domain" description="ABC transporter" evidence="8">
    <location>
        <begin position="370"/>
        <end position="608"/>
    </location>
</feature>
<gene>
    <name evidence="10" type="ORF">SAMN05444401_1946</name>
</gene>
<keyword evidence="2 7" id="KW-0812">Transmembrane</keyword>
<reference evidence="10 11" key="1">
    <citation type="submission" date="2016-11" db="EMBL/GenBank/DDBJ databases">
        <authorList>
            <person name="Jaros S."/>
            <person name="Januszkiewicz K."/>
            <person name="Wedrychowicz H."/>
        </authorList>
    </citation>
    <scope>NUCLEOTIDE SEQUENCE [LARGE SCALE GENOMIC DNA]</scope>
    <source>
        <strain evidence="10 11">DSM 21864</strain>
    </source>
</reference>
<dbReference type="GO" id="GO:0016887">
    <property type="term" value="F:ATP hydrolysis activity"/>
    <property type="evidence" value="ECO:0007669"/>
    <property type="project" value="InterPro"/>
</dbReference>
<evidence type="ECO:0000256" key="2">
    <source>
        <dbReference type="ARBA" id="ARBA00022692"/>
    </source>
</evidence>
<keyword evidence="6 7" id="KW-0472">Membrane</keyword>
<dbReference type="InterPro" id="IPR003593">
    <property type="entry name" value="AAA+_ATPase"/>
</dbReference>
<dbReference type="PANTHER" id="PTHR24221">
    <property type="entry name" value="ATP-BINDING CASSETTE SUB-FAMILY B"/>
    <property type="match status" value="1"/>
</dbReference>
<dbReference type="PROSITE" id="PS50929">
    <property type="entry name" value="ABC_TM1F"/>
    <property type="match status" value="1"/>
</dbReference>
<dbReference type="Gene3D" id="1.20.1560.10">
    <property type="entry name" value="ABC transporter type 1, transmembrane domain"/>
    <property type="match status" value="1"/>
</dbReference>
<feature type="transmembrane region" description="Helical" evidence="7">
    <location>
        <begin position="281"/>
        <end position="300"/>
    </location>
</feature>
<dbReference type="PROSITE" id="PS50893">
    <property type="entry name" value="ABC_TRANSPORTER_2"/>
    <property type="match status" value="1"/>
</dbReference>
<sequence length="620" mass="70346">MHKSNLRKTIKTLKIGLKEIYKLHHWVLPVVMFDAFFKSIAPFINIYMSSRIINELLGEKDIGILKLLVTITIGINLIVHLVSAGFGHLKDMLMNITTENQQMKLNEKIISMDYEYVENPEVHNLRAKIGEAEKLNGGGIYALIEHTGDLTKSLVTVITSIVLVIDLFKINVTSNGHISFVNSAIFSYIFLILILAGTICSLKLKTKADKKLFGYFSKFMGINRIFCFYADQIYNYNIGKGVRLYNQKEIYSNEIDNFCKNAKKIFTSTGNMNAKYSGFEAFIASFLGGMVYAFVGLKAISGAITIGSIVKYAGSINQFMSGSREMLSSINSIVNNNQYIQLYIDFLNIKGEKHKGTLPVEKRDDDEYEIEFKNVSFKYPEADIYALKNVSIKLNIGERLAIVGMNGSGKTTFIKLLCRLYDPDEGEILLNGINIKKYDYEEYMKLFSIVFQEFKLFSFSLGQNVATSVNYDENVVKDVLYKVGLEERLNKMPKGIHTSLYKDFNENGVEISGGEAQKIALARALYRDSPIIILDEPTAALDPISEFDIYSKFNDIVGTKTAFYISHRLSSCRFCDEIAVFNKGKIIQKGSHYELLKDKKGKYYELWHSQAKYYNDNESA</sequence>
<dbReference type="SUPFAM" id="SSF52540">
    <property type="entry name" value="P-loop containing nucleoside triphosphate hydrolases"/>
    <property type="match status" value="1"/>
</dbReference>
<feature type="transmembrane region" description="Helical" evidence="7">
    <location>
        <begin position="154"/>
        <end position="172"/>
    </location>
</feature>
<comment type="subcellular location">
    <subcellularLocation>
        <location evidence="1">Cell membrane</location>
        <topology evidence="1">Multi-pass membrane protein</topology>
    </subcellularLocation>
</comment>
<dbReference type="InterPro" id="IPR039421">
    <property type="entry name" value="Type_1_exporter"/>
</dbReference>
<dbReference type="InterPro" id="IPR036640">
    <property type="entry name" value="ABC1_TM_sf"/>
</dbReference>
<dbReference type="PROSITE" id="PS00211">
    <property type="entry name" value="ABC_TRANSPORTER_1"/>
    <property type="match status" value="1"/>
</dbReference>
<organism evidence="10 11">
    <name type="scientific">Clostridium amylolyticum</name>
    <dbReference type="NCBI Taxonomy" id="1121298"/>
    <lineage>
        <taxon>Bacteria</taxon>
        <taxon>Bacillati</taxon>
        <taxon>Bacillota</taxon>
        <taxon>Clostridia</taxon>
        <taxon>Eubacteriales</taxon>
        <taxon>Clostridiaceae</taxon>
        <taxon>Clostridium</taxon>
    </lineage>
</organism>
<dbReference type="AlphaFoldDB" id="A0A1M6FHM1"/>
<dbReference type="CDD" id="cd03228">
    <property type="entry name" value="ABCC_MRP_Like"/>
    <property type="match status" value="1"/>
</dbReference>
<evidence type="ECO:0000313" key="10">
    <source>
        <dbReference type="EMBL" id="SHI97177.1"/>
    </source>
</evidence>
<dbReference type="InterPro" id="IPR027417">
    <property type="entry name" value="P-loop_NTPase"/>
</dbReference>
<dbReference type="GO" id="GO:0140359">
    <property type="term" value="F:ABC-type transporter activity"/>
    <property type="evidence" value="ECO:0007669"/>
    <property type="project" value="InterPro"/>
</dbReference>
<feature type="transmembrane region" description="Helical" evidence="7">
    <location>
        <begin position="21"/>
        <end position="44"/>
    </location>
</feature>
<keyword evidence="5 7" id="KW-1133">Transmembrane helix</keyword>
<dbReference type="InterPro" id="IPR003439">
    <property type="entry name" value="ABC_transporter-like_ATP-bd"/>
</dbReference>
<evidence type="ECO:0000256" key="1">
    <source>
        <dbReference type="ARBA" id="ARBA00004651"/>
    </source>
</evidence>
<dbReference type="GO" id="GO:0005524">
    <property type="term" value="F:ATP binding"/>
    <property type="evidence" value="ECO:0007669"/>
    <property type="project" value="UniProtKB-KW"/>
</dbReference>
<dbReference type="Pfam" id="PF00005">
    <property type="entry name" value="ABC_tran"/>
    <property type="match status" value="1"/>
</dbReference>
<dbReference type="STRING" id="1121298.SAMN05444401_1946"/>
<dbReference type="RefSeq" id="WP_073005926.1">
    <property type="nucleotide sequence ID" value="NZ_FQZO01000002.1"/>
</dbReference>
<name>A0A1M6FHM1_9CLOT</name>
<proteinExistence type="predicted"/>